<proteinExistence type="inferred from homology"/>
<dbReference type="InterPro" id="IPR002758">
    <property type="entry name" value="Cation_antiport_E"/>
</dbReference>
<feature type="transmembrane region" description="Helical" evidence="7">
    <location>
        <begin position="24"/>
        <end position="41"/>
    </location>
</feature>
<evidence type="ECO:0000256" key="7">
    <source>
        <dbReference type="SAM" id="Phobius"/>
    </source>
</evidence>
<keyword evidence="4 7" id="KW-0812">Transmembrane</keyword>
<accession>A0ABV6YJS9</accession>
<evidence type="ECO:0000256" key="2">
    <source>
        <dbReference type="ARBA" id="ARBA00006228"/>
    </source>
</evidence>
<gene>
    <name evidence="8" type="ORF">ACFL6M_03230</name>
</gene>
<keyword evidence="3" id="KW-1003">Cell membrane</keyword>
<comment type="subcellular location">
    <subcellularLocation>
        <location evidence="1">Cell membrane</location>
        <topology evidence="1">Multi-pass membrane protein</topology>
    </subcellularLocation>
</comment>
<evidence type="ECO:0000256" key="6">
    <source>
        <dbReference type="ARBA" id="ARBA00023136"/>
    </source>
</evidence>
<name>A0ABV6YJS9_UNCEI</name>
<dbReference type="EMBL" id="JBHPKH010000023">
    <property type="protein sequence ID" value="MFC1572592.1"/>
    <property type="molecule type" value="Genomic_DNA"/>
</dbReference>
<evidence type="ECO:0000313" key="8">
    <source>
        <dbReference type="EMBL" id="MFC1572592.1"/>
    </source>
</evidence>
<evidence type="ECO:0000256" key="4">
    <source>
        <dbReference type="ARBA" id="ARBA00022692"/>
    </source>
</evidence>
<dbReference type="Pfam" id="PF01899">
    <property type="entry name" value="MNHE"/>
    <property type="match status" value="1"/>
</dbReference>
<comment type="similarity">
    <text evidence="2">Belongs to the CPA3 antiporters (TC 2.A.63) subunit E family.</text>
</comment>
<dbReference type="PANTHER" id="PTHR34584:SF1">
    <property type="entry name" value="NA(+)_H(+) ANTIPORTER SUBUNIT E1"/>
    <property type="match status" value="1"/>
</dbReference>
<organism evidence="8 9">
    <name type="scientific">Eiseniibacteriota bacterium</name>
    <dbReference type="NCBI Taxonomy" id="2212470"/>
    <lineage>
        <taxon>Bacteria</taxon>
        <taxon>Candidatus Eiseniibacteriota</taxon>
    </lineage>
</organism>
<dbReference type="Proteomes" id="UP001593833">
    <property type="component" value="Unassembled WGS sequence"/>
</dbReference>
<feature type="transmembrane region" description="Helical" evidence="7">
    <location>
        <begin position="79"/>
        <end position="97"/>
    </location>
</feature>
<comment type="caution">
    <text evidence="8">The sequence shown here is derived from an EMBL/GenBank/DDBJ whole genome shotgun (WGS) entry which is preliminary data.</text>
</comment>
<dbReference type="PANTHER" id="PTHR34584">
    <property type="entry name" value="NA(+)/H(+) ANTIPORTER SUBUNIT E1"/>
    <property type="match status" value="1"/>
</dbReference>
<evidence type="ECO:0000256" key="3">
    <source>
        <dbReference type="ARBA" id="ARBA00022475"/>
    </source>
</evidence>
<feature type="transmembrane region" description="Helical" evidence="7">
    <location>
        <begin position="47"/>
        <end position="67"/>
    </location>
</feature>
<keyword evidence="5 7" id="KW-1133">Transmembrane helix</keyword>
<reference evidence="8 9" key="1">
    <citation type="submission" date="2024-09" db="EMBL/GenBank/DDBJ databases">
        <authorList>
            <person name="D'Angelo T."/>
        </authorList>
    </citation>
    <scope>NUCLEOTIDE SEQUENCE [LARGE SCALE GENOMIC DNA]</scope>
    <source>
        <strain evidence="8">SAG AM-320-E07</strain>
    </source>
</reference>
<keyword evidence="9" id="KW-1185">Reference proteome</keyword>
<evidence type="ECO:0000256" key="1">
    <source>
        <dbReference type="ARBA" id="ARBA00004651"/>
    </source>
</evidence>
<keyword evidence="6 7" id="KW-0472">Membrane</keyword>
<sequence length="208" mass="22995">MTDSDRNRSTQIASAPPGSAGKRLRATVLLIVGLALLWVISSGKLDFIHSAYGVLSILLVLLLTRTLTGSRSDPSEDEVFARIHVLNAIIYPFWLLWQITLANMQLAGFILAPKMPIDPVLLRFKTGMKSPIAKVTLGNSITLTPGTFTIRIRGDEFLVHAVHESMAAGLLDGSMQRKVAGVYRERELDPLDVEVIRDMDVFRREEGL</sequence>
<evidence type="ECO:0000313" key="9">
    <source>
        <dbReference type="Proteomes" id="UP001593833"/>
    </source>
</evidence>
<protein>
    <submittedName>
        <fullName evidence="8">Na+/H+ antiporter subunit E</fullName>
    </submittedName>
</protein>
<evidence type="ECO:0000256" key="5">
    <source>
        <dbReference type="ARBA" id="ARBA00022989"/>
    </source>
</evidence>